<accession>A0A7J0D2B5</accession>
<gene>
    <name evidence="2" type="ORF">Smic_73540</name>
</gene>
<dbReference type="AlphaFoldDB" id="A0A7J0D2B5"/>
<protein>
    <recommendedName>
        <fullName evidence="1">Isochorismatase-like domain-containing protein</fullName>
    </recommendedName>
</protein>
<dbReference type="Proteomes" id="UP000498740">
    <property type="component" value="Unassembled WGS sequence"/>
</dbReference>
<feature type="domain" description="Isochorismatase-like" evidence="1">
    <location>
        <begin position="5"/>
        <end position="56"/>
    </location>
</feature>
<organism evidence="2 3">
    <name type="scientific">Streptomyces microflavus</name>
    <name type="common">Streptomyces lipmanii</name>
    <dbReference type="NCBI Taxonomy" id="1919"/>
    <lineage>
        <taxon>Bacteria</taxon>
        <taxon>Bacillati</taxon>
        <taxon>Actinomycetota</taxon>
        <taxon>Actinomycetes</taxon>
        <taxon>Kitasatosporales</taxon>
        <taxon>Streptomycetaceae</taxon>
        <taxon>Streptomyces</taxon>
    </lineage>
</organism>
<evidence type="ECO:0000313" key="2">
    <source>
        <dbReference type="EMBL" id="GFN08798.1"/>
    </source>
</evidence>
<reference evidence="2 3" key="1">
    <citation type="submission" date="2020-05" db="EMBL/GenBank/DDBJ databases">
        <title>Whole genome shotgun sequence of Streptomyces microflavus NBRC 13062.</title>
        <authorList>
            <person name="Komaki H."/>
            <person name="Tamura T."/>
        </authorList>
    </citation>
    <scope>NUCLEOTIDE SEQUENCE [LARGE SCALE GENOMIC DNA]</scope>
    <source>
        <strain evidence="2 3">NBRC 13062</strain>
    </source>
</reference>
<sequence length="61" mass="6781">MKSNALIVVDMINTYDHPDADLLVPSVRSALPHIARLIARARSEHVPVIYARITPADDVDF</sequence>
<name>A0A7J0D2B5_STRMI</name>
<dbReference type="InterPro" id="IPR036380">
    <property type="entry name" value="Isochorismatase-like_sf"/>
</dbReference>
<dbReference type="Gene3D" id="3.40.50.850">
    <property type="entry name" value="Isochorismatase-like"/>
    <property type="match status" value="1"/>
</dbReference>
<evidence type="ECO:0000313" key="3">
    <source>
        <dbReference type="Proteomes" id="UP000498740"/>
    </source>
</evidence>
<evidence type="ECO:0000259" key="1">
    <source>
        <dbReference type="Pfam" id="PF00857"/>
    </source>
</evidence>
<comment type="caution">
    <text evidence="2">The sequence shown here is derived from an EMBL/GenBank/DDBJ whole genome shotgun (WGS) entry which is preliminary data.</text>
</comment>
<dbReference type="Pfam" id="PF00857">
    <property type="entry name" value="Isochorismatase"/>
    <property type="match status" value="1"/>
</dbReference>
<dbReference type="SUPFAM" id="SSF52499">
    <property type="entry name" value="Isochorismatase-like hydrolases"/>
    <property type="match status" value="1"/>
</dbReference>
<proteinExistence type="predicted"/>
<dbReference type="InterPro" id="IPR000868">
    <property type="entry name" value="Isochorismatase-like_dom"/>
</dbReference>
<dbReference type="EMBL" id="BLWD01000001">
    <property type="protein sequence ID" value="GFN08798.1"/>
    <property type="molecule type" value="Genomic_DNA"/>
</dbReference>